<proteinExistence type="inferred from homology"/>
<evidence type="ECO:0008006" key="7">
    <source>
        <dbReference type="Google" id="ProtNLM"/>
    </source>
</evidence>
<evidence type="ECO:0000256" key="4">
    <source>
        <dbReference type="RuleBase" id="RU003830"/>
    </source>
</evidence>
<comment type="similarity">
    <text evidence="1 4">Belongs to the universal ribosomal protein uS13 family.</text>
</comment>
<dbReference type="GO" id="GO:0015935">
    <property type="term" value="C:small ribosomal subunit"/>
    <property type="evidence" value="ECO:0007669"/>
    <property type="project" value="TreeGrafter"/>
</dbReference>
<dbReference type="Pfam" id="PF00416">
    <property type="entry name" value="Ribosomal_S13"/>
    <property type="match status" value="1"/>
</dbReference>
<dbReference type="EMBL" id="JAPEVB010000004">
    <property type="protein sequence ID" value="KAJ4388807.1"/>
    <property type="molecule type" value="Genomic_DNA"/>
</dbReference>
<dbReference type="InterPro" id="IPR010979">
    <property type="entry name" value="Ribosomal_uS13-like_H2TH"/>
</dbReference>
<reference evidence="5" key="1">
    <citation type="submission" date="2022-10" db="EMBL/GenBank/DDBJ databases">
        <title>Tapping the CABI collections for fungal endophytes: first genome assemblies for Collariella, Neodidymelliopsis, Ascochyta clinopodiicola, Didymella pomorum, Didymosphaeria variabile, Neocosmospora piperis and Neocucurbitaria cava.</title>
        <authorList>
            <person name="Hill R."/>
        </authorList>
    </citation>
    <scope>NUCLEOTIDE SEQUENCE</scope>
    <source>
        <strain evidence="5">IMI 355082</strain>
    </source>
</reference>
<dbReference type="SUPFAM" id="SSF46946">
    <property type="entry name" value="S13-like H2TH domain"/>
    <property type="match status" value="1"/>
</dbReference>
<name>A0A9W9CVJ4_9PEZI</name>
<dbReference type="InterPro" id="IPR027437">
    <property type="entry name" value="Rbsml_uS13_C"/>
</dbReference>
<dbReference type="PROSITE" id="PS50159">
    <property type="entry name" value="RIBOSOMAL_S13_2"/>
    <property type="match status" value="1"/>
</dbReference>
<keyword evidence="6" id="KW-1185">Reference proteome</keyword>
<evidence type="ECO:0000256" key="2">
    <source>
        <dbReference type="ARBA" id="ARBA00022980"/>
    </source>
</evidence>
<keyword evidence="2 4" id="KW-0689">Ribosomal protein</keyword>
<dbReference type="PANTHER" id="PTHR10871:SF1">
    <property type="entry name" value="SMALL RIBOSOMAL SUBUNIT PROTEIN US13M"/>
    <property type="match status" value="1"/>
</dbReference>
<accession>A0A9W9CVJ4</accession>
<comment type="caution">
    <text evidence="5">The sequence shown here is derived from an EMBL/GenBank/DDBJ whole genome shotgun (WGS) entry which is preliminary data.</text>
</comment>
<keyword evidence="3 4" id="KW-0687">Ribonucleoprotein</keyword>
<dbReference type="PROSITE" id="PS00646">
    <property type="entry name" value="RIBOSOMAL_S13_1"/>
    <property type="match status" value="1"/>
</dbReference>
<dbReference type="Gene3D" id="4.10.910.10">
    <property type="entry name" value="30s ribosomal protein s13, domain 2"/>
    <property type="match status" value="1"/>
</dbReference>
<dbReference type="Gene3D" id="1.10.8.50">
    <property type="match status" value="1"/>
</dbReference>
<dbReference type="PANTHER" id="PTHR10871">
    <property type="entry name" value="30S RIBOSOMAL PROTEIN S13/40S RIBOSOMAL PROTEIN S18"/>
    <property type="match status" value="1"/>
</dbReference>
<evidence type="ECO:0000256" key="1">
    <source>
        <dbReference type="ARBA" id="ARBA00008080"/>
    </source>
</evidence>
<dbReference type="Proteomes" id="UP001140453">
    <property type="component" value="Unassembled WGS sequence"/>
</dbReference>
<protein>
    <recommendedName>
        <fullName evidence="7">Ribosomal protein S13</fullName>
    </recommendedName>
</protein>
<evidence type="ECO:0000313" key="5">
    <source>
        <dbReference type="EMBL" id="KAJ4388807.1"/>
    </source>
</evidence>
<dbReference type="GO" id="GO:0003735">
    <property type="term" value="F:structural constituent of ribosome"/>
    <property type="evidence" value="ECO:0007669"/>
    <property type="project" value="InterPro"/>
</dbReference>
<dbReference type="PIRSF" id="PIRSF002134">
    <property type="entry name" value="Ribosomal_S13"/>
    <property type="match status" value="1"/>
</dbReference>
<dbReference type="AlphaFoldDB" id="A0A9W9CVJ4"/>
<dbReference type="GO" id="GO:0003723">
    <property type="term" value="F:RNA binding"/>
    <property type="evidence" value="ECO:0007669"/>
    <property type="project" value="InterPro"/>
</dbReference>
<dbReference type="InterPro" id="IPR001892">
    <property type="entry name" value="Ribosomal_uS13"/>
</dbReference>
<evidence type="ECO:0000313" key="6">
    <source>
        <dbReference type="Proteomes" id="UP001140453"/>
    </source>
</evidence>
<dbReference type="InterPro" id="IPR018269">
    <property type="entry name" value="Ribosomal_uS13_CS"/>
</dbReference>
<dbReference type="OrthoDB" id="525520at2759"/>
<organism evidence="5 6">
    <name type="scientific">Gnomoniopsis smithogilvyi</name>
    <dbReference type="NCBI Taxonomy" id="1191159"/>
    <lineage>
        <taxon>Eukaryota</taxon>
        <taxon>Fungi</taxon>
        <taxon>Dikarya</taxon>
        <taxon>Ascomycota</taxon>
        <taxon>Pezizomycotina</taxon>
        <taxon>Sordariomycetes</taxon>
        <taxon>Sordariomycetidae</taxon>
        <taxon>Diaporthales</taxon>
        <taxon>Gnomoniaceae</taxon>
        <taxon>Gnomoniopsis</taxon>
    </lineage>
</organism>
<gene>
    <name evidence="5" type="ORF">N0V93_006267</name>
</gene>
<dbReference type="GO" id="GO:0006412">
    <property type="term" value="P:translation"/>
    <property type="evidence" value="ECO:0007669"/>
    <property type="project" value="InterPro"/>
</dbReference>
<evidence type="ECO:0000256" key="3">
    <source>
        <dbReference type="ARBA" id="ARBA00023274"/>
    </source>
</evidence>
<sequence length="122" mass="13970">MAVFILGVNFGEKKLVKKALTSFFAIGTQSAERIMAKYSIFPRQRIETLSPKTVLQLTAELSTMTIENDARKVVQDNIKRLKDMGSYRGRRHAMGLPVRGQRTRNQNATANRLNKVERFGRW</sequence>
<dbReference type="GO" id="GO:0005739">
    <property type="term" value="C:mitochondrion"/>
    <property type="evidence" value="ECO:0007669"/>
    <property type="project" value="TreeGrafter"/>
</dbReference>